<sequence length="77" mass="8106">MPPRHLSSAALRRYGSKNFEGSIQDNKEASGSAAISSETAATAVQACGAARRSGDNPQPPACRVHYSISDSRALFQV</sequence>
<proteinExistence type="predicted"/>
<reference evidence="1 2" key="1">
    <citation type="submission" date="2019-11" db="EMBL/GenBank/DDBJ databases">
        <title>Whole genome sequence of Oryza granulata.</title>
        <authorList>
            <person name="Li W."/>
        </authorList>
    </citation>
    <scope>NUCLEOTIDE SEQUENCE [LARGE SCALE GENOMIC DNA]</scope>
    <source>
        <strain evidence="2">cv. Menghai</strain>
        <tissue evidence="1">Leaf</tissue>
    </source>
</reference>
<dbReference type="AlphaFoldDB" id="A0A6G1DW49"/>
<evidence type="ECO:0000313" key="1">
    <source>
        <dbReference type="EMBL" id="KAF0916621.1"/>
    </source>
</evidence>
<comment type="caution">
    <text evidence="1">The sequence shown here is derived from an EMBL/GenBank/DDBJ whole genome shotgun (WGS) entry which is preliminary data.</text>
</comment>
<evidence type="ECO:0000313" key="2">
    <source>
        <dbReference type="Proteomes" id="UP000479710"/>
    </source>
</evidence>
<accession>A0A6G1DW49</accession>
<organism evidence="1 2">
    <name type="scientific">Oryza meyeriana var. granulata</name>
    <dbReference type="NCBI Taxonomy" id="110450"/>
    <lineage>
        <taxon>Eukaryota</taxon>
        <taxon>Viridiplantae</taxon>
        <taxon>Streptophyta</taxon>
        <taxon>Embryophyta</taxon>
        <taxon>Tracheophyta</taxon>
        <taxon>Spermatophyta</taxon>
        <taxon>Magnoliopsida</taxon>
        <taxon>Liliopsida</taxon>
        <taxon>Poales</taxon>
        <taxon>Poaceae</taxon>
        <taxon>BOP clade</taxon>
        <taxon>Oryzoideae</taxon>
        <taxon>Oryzeae</taxon>
        <taxon>Oryzinae</taxon>
        <taxon>Oryza</taxon>
        <taxon>Oryza meyeriana</taxon>
    </lineage>
</organism>
<dbReference type="Proteomes" id="UP000479710">
    <property type="component" value="Unassembled WGS sequence"/>
</dbReference>
<dbReference type="EMBL" id="SPHZ02000005">
    <property type="protein sequence ID" value="KAF0916621.1"/>
    <property type="molecule type" value="Genomic_DNA"/>
</dbReference>
<gene>
    <name evidence="1" type="ORF">E2562_007905</name>
</gene>
<keyword evidence="2" id="KW-1185">Reference proteome</keyword>
<protein>
    <submittedName>
        <fullName evidence="1">Uncharacterized protein</fullName>
    </submittedName>
</protein>
<name>A0A6G1DW49_9ORYZ</name>